<keyword evidence="8 19" id="KW-0479">Metal-binding</keyword>
<protein>
    <recommendedName>
        <fullName evidence="19">DNA polymerase epsilon catalytic subunit</fullName>
        <ecNumber evidence="19">2.7.7.7</ecNumber>
    </recommendedName>
</protein>
<evidence type="ECO:0000256" key="7">
    <source>
        <dbReference type="ARBA" id="ARBA00022705"/>
    </source>
</evidence>
<keyword evidence="10 19" id="KW-0862">Zinc</keyword>
<evidence type="ECO:0000256" key="12">
    <source>
        <dbReference type="ARBA" id="ARBA00023004"/>
    </source>
</evidence>
<proteinExistence type="inferred from homology"/>
<evidence type="ECO:0000256" key="1">
    <source>
        <dbReference type="ARBA" id="ARBA00001966"/>
    </source>
</evidence>
<dbReference type="InterPro" id="IPR029703">
    <property type="entry name" value="POL2"/>
</dbReference>
<dbReference type="SUPFAM" id="SSF56672">
    <property type="entry name" value="DNA/RNA polymerases"/>
    <property type="match status" value="1"/>
</dbReference>
<dbReference type="Gene3D" id="3.90.1600.10">
    <property type="entry name" value="Palm domain of DNA polymerase"/>
    <property type="match status" value="1"/>
</dbReference>
<evidence type="ECO:0000256" key="5">
    <source>
        <dbReference type="ARBA" id="ARBA00022679"/>
    </source>
</evidence>
<sequence length="2234" mass="253941">MARGTSRGGRRGTFGLTSSRGRGYGRGGFRGRGGFQKRGGGPGGSGRPGDAPPPQRGDDGTKMEEKFERSKLDDEVDEKLGFARFQEGPAREGWLVNMHTTLMKDEDNVSGRAAVDYYFIQDDGGMFKCTLLYEPYFHIACKAGTETIVEEWLMKHFEGLINRITREMKEDLKLPNHIIGHRKLYLQIHFKNITDLLSVRKELLPLALANSAKLTAVDAYAEVVNASANVQVHIEGEEEGAWGVDPDSVAAKQNRHTDPRELITDIREYDVPYYLRVAIDNNIRVGLWYTVTASQGNISMVPIPTRVKRAEPVVMAYDIEVTKLPLKFPDQAIDQIMMISYMIDGQGFLITNREIVSEDIEDFEYTPKPEYEGPFIVYNEPDEAATIRRWFSHIRESKPTVMATYNGDAFDFPFVEARAKLLGIDMFLETGFSRDSEDEFKSRSCIHMDCFRWVKRDSYLPQGSQGLKAVTTYKLGYNPIELDPELMTPYASEQPQVLAQYSVSDAVATYYLYMKYVHPFIFSLCNIIPLNPDEVLRKGSGTLCETLLMVEAYRGNIIMPNRHEEPHGRLYEGHLLASETYVGGHVEALEAGVFRSDIPTHFKMVPDAVQKLIEDLDAALKFCIVEESKMSLDDVTNYDEIKDQIQLALEELRDNPMRTDNPLIYHLDVAAMYPNIMLSNRLQPDSVVDESMCAVCDYNRPGKTCDRRLTWAWRGEFFPAKRDEYNMVKSALNQEWFPPKRPNDPKRRFTELSEVEQTALLHKRLGDYSRKVYKKTKDTKVVERETIICQRENPFYIDTVRSFRDRRYEYKGLHKTWKKNLDTAAGADGSLAEIEEAKKMIVLYDSLQLAHKCILNSFYGYVMRKGARWHSMEMAGITCLTGAKIIQMARQLVEQIGRPLELDTDGIWCMLPGKFPENFKFKLSSGKALAFSYPCTMLNHLVHAQFTNHQYHDLVDAATGTYAVHSENSIFFELDGPYKAMILPSSKEEDKLLKKRYAVFNDDGSLAELKGFEVKRRGELQLIKIFQSQIFDKFLLGTTTEECYAAVAEVADQWLDILFTKGESLSDEELVELIAENRSMSKTLAEYGAQKSTSISTAKRLADFLGAQMVKDKGLACRFIISARPAGAPVTERAVPVAIFSAEDSVKRLYLRKWLKDNSLTNFDLRSILDWNYYIERLGSVIQKLITIPAAMQKVSNPVPRIRHPDWLHKRVAALEDKFQQHKISDFFKKVDKADIVAARDIEDSADGDNSASKAVTRRSPSPIERVTVANIPNPLVDYPGWIRAMRPIWRVQREASRGNTSVPTMFRGVKTRFTRTWEVIQIRPTSTPGKFTLWLALESELVGVTLRVPRQFYLNLKLPAGDDTFGDAYTAENVVRTLPRNHPCLQLYKVTVGEETYMKEESHFARLTNNPNVDSVYEMQVPHLMRALLKFGTSCSLVANSEMNLNRARDIGFDLQELEATGRSSSHRSYVETIKAFKYMFLYHATSHSGASTRHVFGLFLPNGNVKIHIVDPSKNRQPLPKLQQTYTTLLRESRENIASGSLLEYPASLDFTVSMYPKEETAFKALSRELGLLDNRSHMIVLSSAKDLAYFDDRVPKAAKFPVLVMPKHRGMHSMDAFPWQPDVVKKMISRYLDFGPWVYDSMTECAHFDVPIGNIETDHPLYYMDLTFARRLAEKDMVLWWSPNPRPDLGGREEDCGAVEEELVNPEFCYPGCYSNVCLSVQVQNLAVNSVTQSALVNEMEGSGGATAFDSTSHTLDEYAKGEAVSAVTLGDSYVSAQTFAILKALVKTWVMQQARDPLSPSGIAVRHFWRWLSSAAAKMFDPSLHRFVHGLMRKTFIQMLAEFKRLGSNVVYADFGHLILLTSKPPGTAHAYATYLLTAVTSNELFQNIELETDRYYDFLLYMDNANQGGVICEDPLAVEPPPVVAVTMNWNIQAFLPTAVQEQFKSNVRKFILDIYRIVSLSGGSSRTPLRVMQNLTQGQGPARDASKLKENENVRVYIAQKLTRRMFKSLSTLMDEQKEAMIQDELADDFRFPLLPGSYLNMTNPSLEYVKFVCAVFTLAQEYKEELGVLRKNLLDLLGVNPFSPDGFFKNPCEPFKLCMVICQSCNSMRDFDFCRDVDLLPKESRRQSPRWLCGQCDAEYDRRAIEAALVECVRRFAAAFQLQDLRCGKCKQIKTDNLSKNCPCSGEYQLTSVKGEARRKLRTIVNVATLHNLHIVKEYAEFVLDTW</sequence>
<dbReference type="InParanoid" id="A0A067MJ00"/>
<dbReference type="Pfam" id="PF03104">
    <property type="entry name" value="DNA_pol_B_exo1"/>
    <property type="match status" value="1"/>
</dbReference>
<evidence type="ECO:0000256" key="14">
    <source>
        <dbReference type="ARBA" id="ARBA00023125"/>
    </source>
</evidence>
<keyword evidence="15 19" id="KW-0539">Nucleus</keyword>
<dbReference type="GO" id="GO:0006287">
    <property type="term" value="P:base-excision repair, gap-filling"/>
    <property type="evidence" value="ECO:0007669"/>
    <property type="project" value="TreeGrafter"/>
</dbReference>
<accession>A0A067MJ00</accession>
<dbReference type="Gene3D" id="3.30.420.10">
    <property type="entry name" value="Ribonuclease H-like superfamily/Ribonuclease H"/>
    <property type="match status" value="1"/>
</dbReference>
<evidence type="ECO:0000256" key="19">
    <source>
        <dbReference type="RuleBase" id="RU365029"/>
    </source>
</evidence>
<dbReference type="Proteomes" id="UP000027195">
    <property type="component" value="Unassembled WGS sequence"/>
</dbReference>
<evidence type="ECO:0000256" key="11">
    <source>
        <dbReference type="ARBA" id="ARBA00022932"/>
    </source>
</evidence>
<dbReference type="SUPFAM" id="SSF53098">
    <property type="entry name" value="Ribonuclease H-like"/>
    <property type="match status" value="1"/>
</dbReference>
<dbReference type="GO" id="GO:0000278">
    <property type="term" value="P:mitotic cell cycle"/>
    <property type="evidence" value="ECO:0007669"/>
    <property type="project" value="TreeGrafter"/>
</dbReference>
<dbReference type="FunCoup" id="A0A067MJ00">
    <property type="interactions" value="356"/>
</dbReference>
<dbReference type="PANTHER" id="PTHR10670">
    <property type="entry name" value="DNA POLYMERASE EPSILON CATALYTIC SUBUNIT A"/>
    <property type="match status" value="1"/>
</dbReference>
<evidence type="ECO:0000256" key="18">
    <source>
        <dbReference type="ARBA" id="ARBA00065544"/>
    </source>
</evidence>
<dbReference type="CDD" id="cd05535">
    <property type="entry name" value="POLBc_epsilon"/>
    <property type="match status" value="1"/>
</dbReference>
<evidence type="ECO:0000313" key="22">
    <source>
        <dbReference type="EMBL" id="KDQ11551.1"/>
    </source>
</evidence>
<dbReference type="GO" id="GO:0003887">
    <property type="term" value="F:DNA-directed DNA polymerase activity"/>
    <property type="evidence" value="ECO:0007669"/>
    <property type="project" value="UniProtKB-KW"/>
</dbReference>
<comment type="subunit">
    <text evidence="18">Heterotetramer. Consists of 4 subunits: POL2, DPB2, DPB3 and DPB4.</text>
</comment>
<dbReference type="GO" id="GO:0008270">
    <property type="term" value="F:zinc ion binding"/>
    <property type="evidence" value="ECO:0007669"/>
    <property type="project" value="UniProtKB-KW"/>
</dbReference>
<dbReference type="InterPro" id="IPR012337">
    <property type="entry name" value="RNaseH-like_sf"/>
</dbReference>
<dbReference type="GO" id="GO:0006297">
    <property type="term" value="P:nucleotide-excision repair, DNA gap filling"/>
    <property type="evidence" value="ECO:0007669"/>
    <property type="project" value="TreeGrafter"/>
</dbReference>
<comment type="cofactor">
    <cofactor evidence="1 19">
        <name>[4Fe-4S] cluster</name>
        <dbReference type="ChEBI" id="CHEBI:49883"/>
    </cofactor>
</comment>
<keyword evidence="4 19" id="KW-0004">4Fe-4S</keyword>
<comment type="catalytic activity">
    <reaction evidence="16 19">
        <text>DNA(n) + a 2'-deoxyribonucleoside 5'-triphosphate = DNA(n+1) + diphosphate</text>
        <dbReference type="Rhea" id="RHEA:22508"/>
        <dbReference type="Rhea" id="RHEA-COMP:17339"/>
        <dbReference type="Rhea" id="RHEA-COMP:17340"/>
        <dbReference type="ChEBI" id="CHEBI:33019"/>
        <dbReference type="ChEBI" id="CHEBI:61560"/>
        <dbReference type="ChEBI" id="CHEBI:173112"/>
        <dbReference type="EC" id="2.7.7.7"/>
    </reaction>
</comment>
<keyword evidence="9 19" id="KW-0863">Zinc-finger</keyword>
<dbReference type="GO" id="GO:0008622">
    <property type="term" value="C:epsilon DNA polymerase complex"/>
    <property type="evidence" value="ECO:0007669"/>
    <property type="project" value="InterPro"/>
</dbReference>
<keyword evidence="5 19" id="KW-0808">Transferase</keyword>
<dbReference type="PANTHER" id="PTHR10670:SF0">
    <property type="entry name" value="DNA POLYMERASE EPSILON CATALYTIC SUBUNIT A"/>
    <property type="match status" value="1"/>
</dbReference>
<dbReference type="InterPro" id="IPR023211">
    <property type="entry name" value="DNA_pol_palm_dom_sf"/>
</dbReference>
<evidence type="ECO:0000256" key="16">
    <source>
        <dbReference type="ARBA" id="ARBA00049244"/>
    </source>
</evidence>
<name>A0A067MJ00_BOTB1</name>
<dbReference type="Pfam" id="PF08490">
    <property type="entry name" value="DUF1744"/>
    <property type="match status" value="1"/>
</dbReference>
<feature type="compositionally biased region" description="Gly residues" evidence="20">
    <location>
        <begin position="22"/>
        <end position="47"/>
    </location>
</feature>
<comment type="similarity">
    <text evidence="3 19">Belongs to the DNA polymerase type-B family.</text>
</comment>
<feature type="domain" description="DNA polymerase epsilon catalytic subunit A C-terminal" evidence="21">
    <location>
        <begin position="1523"/>
        <end position="1915"/>
    </location>
</feature>
<dbReference type="SMART" id="SM00486">
    <property type="entry name" value="POLBc"/>
    <property type="match status" value="1"/>
</dbReference>
<feature type="compositionally biased region" description="Basic and acidic residues" evidence="20">
    <location>
        <begin position="56"/>
        <end position="73"/>
    </location>
</feature>
<dbReference type="InterPro" id="IPR043502">
    <property type="entry name" value="DNA/RNA_pol_sf"/>
</dbReference>
<dbReference type="GO" id="GO:0000166">
    <property type="term" value="F:nucleotide binding"/>
    <property type="evidence" value="ECO:0007669"/>
    <property type="project" value="InterPro"/>
</dbReference>
<evidence type="ECO:0000256" key="2">
    <source>
        <dbReference type="ARBA" id="ARBA00004123"/>
    </source>
</evidence>
<evidence type="ECO:0000259" key="21">
    <source>
        <dbReference type="SMART" id="SM01159"/>
    </source>
</evidence>
<dbReference type="GO" id="GO:0003677">
    <property type="term" value="F:DNA binding"/>
    <property type="evidence" value="ECO:0007669"/>
    <property type="project" value="UniProtKB-KW"/>
</dbReference>
<dbReference type="GO" id="GO:0006272">
    <property type="term" value="P:leading strand elongation"/>
    <property type="evidence" value="ECO:0007669"/>
    <property type="project" value="TreeGrafter"/>
</dbReference>
<keyword evidence="13 19" id="KW-0411">Iron-sulfur</keyword>
<evidence type="ECO:0000256" key="4">
    <source>
        <dbReference type="ARBA" id="ARBA00022485"/>
    </source>
</evidence>
<reference evidence="23" key="1">
    <citation type="journal article" date="2014" name="Proc. Natl. Acad. Sci. U.S.A.">
        <title>Extensive sampling of basidiomycete genomes demonstrates inadequacy of the white-rot/brown-rot paradigm for wood decay fungi.</title>
        <authorList>
            <person name="Riley R."/>
            <person name="Salamov A.A."/>
            <person name="Brown D.W."/>
            <person name="Nagy L.G."/>
            <person name="Floudas D."/>
            <person name="Held B.W."/>
            <person name="Levasseur A."/>
            <person name="Lombard V."/>
            <person name="Morin E."/>
            <person name="Otillar R."/>
            <person name="Lindquist E.A."/>
            <person name="Sun H."/>
            <person name="LaButti K.M."/>
            <person name="Schmutz J."/>
            <person name="Jabbour D."/>
            <person name="Luo H."/>
            <person name="Baker S.E."/>
            <person name="Pisabarro A.G."/>
            <person name="Walton J.D."/>
            <person name="Blanchette R.A."/>
            <person name="Henrissat B."/>
            <person name="Martin F."/>
            <person name="Cullen D."/>
            <person name="Hibbett D.S."/>
            <person name="Grigoriev I.V."/>
        </authorList>
    </citation>
    <scope>NUCLEOTIDE SEQUENCE [LARGE SCALE GENOMIC DNA]</scope>
    <source>
        <strain evidence="23">FD-172 SS1</strain>
    </source>
</reference>
<organism evidence="22 23">
    <name type="scientific">Botryobasidium botryosum (strain FD-172 SS1)</name>
    <dbReference type="NCBI Taxonomy" id="930990"/>
    <lineage>
        <taxon>Eukaryota</taxon>
        <taxon>Fungi</taxon>
        <taxon>Dikarya</taxon>
        <taxon>Basidiomycota</taxon>
        <taxon>Agaricomycotina</taxon>
        <taxon>Agaricomycetes</taxon>
        <taxon>Cantharellales</taxon>
        <taxon>Botryobasidiaceae</taxon>
        <taxon>Botryobasidium</taxon>
    </lineage>
</organism>
<dbReference type="EC" id="2.7.7.7" evidence="19"/>
<dbReference type="FunFam" id="1.10.287.690:FF:000005">
    <property type="entry name" value="DNA polymerase epsilon catalytic subunit"/>
    <property type="match status" value="1"/>
</dbReference>
<dbReference type="OrthoDB" id="10060449at2759"/>
<dbReference type="HOGENOM" id="CLU_000556_0_1_1"/>
<evidence type="ECO:0000256" key="10">
    <source>
        <dbReference type="ARBA" id="ARBA00022833"/>
    </source>
</evidence>
<keyword evidence="6 19" id="KW-0548">Nucleotidyltransferase</keyword>
<keyword evidence="7 19" id="KW-0235">DNA replication</keyword>
<dbReference type="GO" id="GO:0051539">
    <property type="term" value="F:4 iron, 4 sulfur cluster binding"/>
    <property type="evidence" value="ECO:0007669"/>
    <property type="project" value="UniProtKB-KW"/>
</dbReference>
<evidence type="ECO:0000256" key="6">
    <source>
        <dbReference type="ARBA" id="ARBA00022695"/>
    </source>
</evidence>
<evidence type="ECO:0000256" key="3">
    <source>
        <dbReference type="ARBA" id="ARBA00005755"/>
    </source>
</evidence>
<dbReference type="STRING" id="930990.A0A067MJ00"/>
<comment type="subcellular location">
    <subcellularLocation>
        <location evidence="2 19">Nucleus</location>
    </subcellularLocation>
</comment>
<comment type="function">
    <text evidence="17 19">DNA polymerase II participates in chromosomal DNA replication.</text>
</comment>
<evidence type="ECO:0000256" key="9">
    <source>
        <dbReference type="ARBA" id="ARBA00022771"/>
    </source>
</evidence>
<dbReference type="Pfam" id="PF22634">
    <property type="entry name" value="POL2_thumb"/>
    <property type="match status" value="1"/>
</dbReference>
<feature type="region of interest" description="Disordered" evidence="20">
    <location>
        <begin position="1"/>
        <end position="73"/>
    </location>
</feature>
<dbReference type="Pfam" id="PF23250">
    <property type="entry name" value="zf_DPOE_2"/>
    <property type="match status" value="1"/>
</dbReference>
<dbReference type="GO" id="GO:0008310">
    <property type="term" value="F:single-stranded DNA 3'-5' DNA exonuclease activity"/>
    <property type="evidence" value="ECO:0007669"/>
    <property type="project" value="TreeGrafter"/>
</dbReference>
<gene>
    <name evidence="22" type="ORF">BOTBODRAFT_189746</name>
</gene>
<dbReference type="FunFam" id="3.30.420.10:FF:000010">
    <property type="entry name" value="DNA polymerase epsilon catalytic subunit"/>
    <property type="match status" value="1"/>
</dbReference>
<dbReference type="FunFam" id="3.90.1600.10:FF:000006">
    <property type="entry name" value="DNA polymerase epsilon catalytic subunit"/>
    <property type="match status" value="1"/>
</dbReference>
<dbReference type="InterPro" id="IPR036397">
    <property type="entry name" value="RNaseH_sf"/>
</dbReference>
<evidence type="ECO:0000256" key="20">
    <source>
        <dbReference type="SAM" id="MobiDB-lite"/>
    </source>
</evidence>
<dbReference type="InterPro" id="IPR006133">
    <property type="entry name" value="DNA-dir_DNA_pol_B_exonuc"/>
</dbReference>
<evidence type="ECO:0000256" key="13">
    <source>
        <dbReference type="ARBA" id="ARBA00023014"/>
    </source>
</evidence>
<dbReference type="InterPro" id="IPR055191">
    <property type="entry name" value="POL2_thumb"/>
</dbReference>
<dbReference type="EMBL" id="KL198057">
    <property type="protein sequence ID" value="KDQ11551.1"/>
    <property type="molecule type" value="Genomic_DNA"/>
</dbReference>
<keyword evidence="14 19" id="KW-0238">DNA-binding</keyword>
<dbReference type="Pfam" id="PF22912">
    <property type="entry name" value="zf-DPOE"/>
    <property type="match status" value="1"/>
</dbReference>
<evidence type="ECO:0000256" key="17">
    <source>
        <dbReference type="ARBA" id="ARBA00057054"/>
    </source>
</evidence>
<dbReference type="CDD" id="cd05779">
    <property type="entry name" value="DNA_polB_epsilon_exo"/>
    <property type="match status" value="1"/>
</dbReference>
<dbReference type="GO" id="GO:0045004">
    <property type="term" value="P:DNA replication proofreading"/>
    <property type="evidence" value="ECO:0007669"/>
    <property type="project" value="TreeGrafter"/>
</dbReference>
<dbReference type="SMART" id="SM01159">
    <property type="entry name" value="DUF1744"/>
    <property type="match status" value="1"/>
</dbReference>
<dbReference type="InterPro" id="IPR013697">
    <property type="entry name" value="DNA_pol_e_suA_C"/>
</dbReference>
<dbReference type="Gene3D" id="3.30.342.10">
    <property type="entry name" value="DNA Polymerase, chain B, domain 1"/>
    <property type="match status" value="1"/>
</dbReference>
<dbReference type="FunFam" id="1.10.132.60:FF:000002">
    <property type="entry name" value="DNA polymerase epsilon catalytic subunit"/>
    <property type="match status" value="1"/>
</dbReference>
<evidence type="ECO:0000256" key="8">
    <source>
        <dbReference type="ARBA" id="ARBA00022723"/>
    </source>
</evidence>
<keyword evidence="11 19" id="KW-0239">DNA-directed DNA polymerase</keyword>
<evidence type="ECO:0000256" key="15">
    <source>
        <dbReference type="ARBA" id="ARBA00023242"/>
    </source>
</evidence>
<dbReference type="InterPro" id="IPR042087">
    <property type="entry name" value="DNA_pol_B_thumb"/>
</dbReference>
<dbReference type="Gene3D" id="1.10.132.60">
    <property type="entry name" value="DNA polymerase family B, C-terminal domain"/>
    <property type="match status" value="1"/>
</dbReference>
<dbReference type="InterPro" id="IPR054475">
    <property type="entry name" value="Znf-DPOE"/>
</dbReference>
<keyword evidence="12 19" id="KW-0408">Iron</keyword>
<dbReference type="InterPro" id="IPR006172">
    <property type="entry name" value="DNA-dir_DNA_pol_B"/>
</dbReference>
<evidence type="ECO:0000313" key="23">
    <source>
        <dbReference type="Proteomes" id="UP000027195"/>
    </source>
</evidence>
<keyword evidence="23" id="KW-1185">Reference proteome</keyword>